<proteinExistence type="predicted"/>
<keyword evidence="3" id="KW-1185">Reference proteome</keyword>
<feature type="domain" description="SnoaL-like" evidence="1">
    <location>
        <begin position="7"/>
        <end position="101"/>
    </location>
</feature>
<protein>
    <submittedName>
        <fullName evidence="2">Nuclear transport factor 2 family protein</fullName>
    </submittedName>
</protein>
<organism evidence="2 3">
    <name type="scientific">Vibrio nitrifigilis</name>
    <dbReference type="NCBI Taxonomy" id="2789781"/>
    <lineage>
        <taxon>Bacteria</taxon>
        <taxon>Pseudomonadati</taxon>
        <taxon>Pseudomonadota</taxon>
        <taxon>Gammaproteobacteria</taxon>
        <taxon>Vibrionales</taxon>
        <taxon>Vibrionaceae</taxon>
        <taxon>Vibrio</taxon>
    </lineage>
</organism>
<dbReference type="InterPro" id="IPR032710">
    <property type="entry name" value="NTF2-like_dom_sf"/>
</dbReference>
<evidence type="ECO:0000313" key="3">
    <source>
        <dbReference type="Proteomes" id="UP000597206"/>
    </source>
</evidence>
<reference evidence="2 3" key="1">
    <citation type="submission" date="2020-11" db="EMBL/GenBank/DDBJ databases">
        <title>Vibrio nitrifigilis sp. nov., a marine nitrogen-fixing bacterium isolated from the lagoon sediment of an islet inside an atoll.</title>
        <authorList>
            <person name="Wang L.-T."/>
            <person name="Shieh W.Y."/>
        </authorList>
    </citation>
    <scope>NUCLEOTIDE SEQUENCE [LARGE SCALE GENOMIC DNA]</scope>
    <source>
        <strain evidence="2 3">NFV-1</strain>
    </source>
</reference>
<dbReference type="EMBL" id="JADPMR010000001">
    <property type="protein sequence ID" value="MBF9000299.1"/>
    <property type="molecule type" value="Genomic_DNA"/>
</dbReference>
<comment type="caution">
    <text evidence="2">The sequence shown here is derived from an EMBL/GenBank/DDBJ whole genome shotgun (WGS) entry which is preliminary data.</text>
</comment>
<dbReference type="Pfam" id="PF12680">
    <property type="entry name" value="SnoaL_2"/>
    <property type="match status" value="1"/>
</dbReference>
<name>A0ABS0GD01_9VIBR</name>
<dbReference type="SUPFAM" id="SSF54427">
    <property type="entry name" value="NTF2-like"/>
    <property type="match status" value="1"/>
</dbReference>
<dbReference type="InterPro" id="IPR037401">
    <property type="entry name" value="SnoaL-like"/>
</dbReference>
<evidence type="ECO:0000313" key="2">
    <source>
        <dbReference type="EMBL" id="MBF9000299.1"/>
    </source>
</evidence>
<dbReference type="Proteomes" id="UP000597206">
    <property type="component" value="Unassembled WGS sequence"/>
</dbReference>
<sequence length="124" mass="14378">MTPKDVVIAYWKAMNSNDFTQASEWLAPEFQGHWVQSSELIEGRDNFVAINSQYPANGRWQFVIHSIVAENNTVVTDVSITDSVVNDRVITFHTVEYDLIVKQVEYFPDNYPAPEWRSQWVKPL</sequence>
<evidence type="ECO:0000259" key="1">
    <source>
        <dbReference type="Pfam" id="PF12680"/>
    </source>
</evidence>
<accession>A0ABS0GD01</accession>
<dbReference type="Gene3D" id="3.10.450.50">
    <property type="match status" value="1"/>
</dbReference>
<dbReference type="RefSeq" id="WP_196123018.1">
    <property type="nucleotide sequence ID" value="NZ_JADPMR010000001.1"/>
</dbReference>
<gene>
    <name evidence="2" type="ORF">I1A42_06970</name>
</gene>